<organism evidence="1 2">
    <name type="scientific">Nocardia mangyaensis</name>
    <dbReference type="NCBI Taxonomy" id="2213200"/>
    <lineage>
        <taxon>Bacteria</taxon>
        <taxon>Bacillati</taxon>
        <taxon>Actinomycetota</taxon>
        <taxon>Actinomycetes</taxon>
        <taxon>Mycobacteriales</taxon>
        <taxon>Nocardiaceae</taxon>
        <taxon>Nocardia</taxon>
    </lineage>
</organism>
<keyword evidence="2" id="KW-1185">Reference proteome</keyword>
<dbReference type="EMBL" id="CP018082">
    <property type="protein sequence ID" value="APE34860.1"/>
    <property type="molecule type" value="Genomic_DNA"/>
</dbReference>
<sequence>MPAQQIRDEPVPWAVPVVTATMRENHEAERERGNSKAPFEDRAVARHRDFALRHHRCRSRRENIHDTPPCRSAERTEVPATSMIRIYNAAGVRKP</sequence>
<gene>
    <name evidence="1" type="ORF">BOX37_13900</name>
</gene>
<evidence type="ECO:0000313" key="2">
    <source>
        <dbReference type="Proteomes" id="UP000183810"/>
    </source>
</evidence>
<reference evidence="1" key="1">
    <citation type="submission" date="2016-11" db="EMBL/GenBank/DDBJ databases">
        <authorList>
            <person name="Jaros S."/>
            <person name="Januszkiewicz K."/>
            <person name="Wedrychowicz H."/>
        </authorList>
    </citation>
    <scope>NUCLEOTIDE SEQUENCE [LARGE SCALE GENOMIC DNA]</scope>
    <source>
        <strain evidence="1">Y48</strain>
    </source>
</reference>
<dbReference type="KEGG" id="nsl:BOX37_13900"/>
<dbReference type="Proteomes" id="UP000183810">
    <property type="component" value="Chromosome"/>
</dbReference>
<proteinExistence type="predicted"/>
<name>A0A1J0VS45_9NOCA</name>
<protein>
    <submittedName>
        <fullName evidence="1">Uncharacterized protein</fullName>
    </submittedName>
</protein>
<accession>A0A1J0VS45</accession>
<dbReference type="AlphaFoldDB" id="A0A1J0VS45"/>
<evidence type="ECO:0000313" key="1">
    <source>
        <dbReference type="EMBL" id="APE34860.1"/>
    </source>
</evidence>